<dbReference type="AlphaFoldDB" id="A0A6J6Y2F7"/>
<keyword evidence="2" id="KW-0812">Transmembrane</keyword>
<feature type="transmembrane region" description="Helical" evidence="2">
    <location>
        <begin position="147"/>
        <end position="167"/>
    </location>
</feature>
<accession>A0A6J6Y2F7</accession>
<evidence type="ECO:0000313" key="3">
    <source>
        <dbReference type="EMBL" id="CAB4803570.1"/>
    </source>
</evidence>
<evidence type="ECO:0000256" key="2">
    <source>
        <dbReference type="SAM" id="Phobius"/>
    </source>
</evidence>
<feature type="transmembrane region" description="Helical" evidence="2">
    <location>
        <begin position="33"/>
        <end position="53"/>
    </location>
</feature>
<gene>
    <name evidence="3" type="ORF">UFOPK3046_00707</name>
    <name evidence="4" type="ORF">UFOPK3914_01396</name>
    <name evidence="5" type="ORF">UFOPK4173_01980</name>
    <name evidence="6" type="ORF">UFOPK4354_01374</name>
</gene>
<dbReference type="EMBL" id="CAFAAQ010000047">
    <property type="protein sequence ID" value="CAB4803570.1"/>
    <property type="molecule type" value="Genomic_DNA"/>
</dbReference>
<protein>
    <submittedName>
        <fullName evidence="3">Unannotated protein</fullName>
    </submittedName>
</protein>
<dbReference type="EMBL" id="CAFBQW010000165">
    <property type="protein sequence ID" value="CAB5068045.1"/>
    <property type="molecule type" value="Genomic_DNA"/>
</dbReference>
<feature type="transmembrane region" description="Helical" evidence="2">
    <location>
        <begin position="59"/>
        <end position="76"/>
    </location>
</feature>
<dbReference type="EMBL" id="CAFBOG010000141">
    <property type="protein sequence ID" value="CAB4987294.1"/>
    <property type="molecule type" value="Genomic_DNA"/>
</dbReference>
<feature type="region of interest" description="Disordered" evidence="1">
    <location>
        <begin position="1"/>
        <end position="23"/>
    </location>
</feature>
<sequence>MDQASDVGANQQRANRTNTALPSGLGPVDSRRVGGGVALLIACAAMLVFVAGQLGSGDLAVLLSCALGILLVPLLASPLEWMVHRYVYHEPAVPALRPIYTVHTAHHFTYFPTWRYVTSGAPRRLGITADGAPSLRESKWGNARVRLAHFSWYMAIGAVAIWIPAWLLTGSRAFLVGVIVSSAIVSNLFIAVHDTIHRPGSHRVIEAQPWYRFLDRHHYIHHVDLGANLNFLLPLADWIFGTLRTELTTEEIASHGTLDEAKATPIGHGYRARKEVSDATRAT</sequence>
<name>A0A6J6Y2F7_9ZZZZ</name>
<keyword evidence="2" id="KW-1133">Transmembrane helix</keyword>
<evidence type="ECO:0000313" key="4">
    <source>
        <dbReference type="EMBL" id="CAB4987294.1"/>
    </source>
</evidence>
<evidence type="ECO:0000256" key="1">
    <source>
        <dbReference type="SAM" id="MobiDB-lite"/>
    </source>
</evidence>
<evidence type="ECO:0000313" key="5">
    <source>
        <dbReference type="EMBL" id="CAB5041508.1"/>
    </source>
</evidence>
<evidence type="ECO:0000313" key="6">
    <source>
        <dbReference type="EMBL" id="CAB5068045.1"/>
    </source>
</evidence>
<keyword evidence="2" id="KW-0472">Membrane</keyword>
<organism evidence="3">
    <name type="scientific">freshwater metagenome</name>
    <dbReference type="NCBI Taxonomy" id="449393"/>
    <lineage>
        <taxon>unclassified sequences</taxon>
        <taxon>metagenomes</taxon>
        <taxon>ecological metagenomes</taxon>
    </lineage>
</organism>
<dbReference type="EMBL" id="CAFBPW010000331">
    <property type="protein sequence ID" value="CAB5041508.1"/>
    <property type="molecule type" value="Genomic_DNA"/>
</dbReference>
<proteinExistence type="predicted"/>
<reference evidence="3" key="1">
    <citation type="submission" date="2020-05" db="EMBL/GenBank/DDBJ databases">
        <authorList>
            <person name="Chiriac C."/>
            <person name="Salcher M."/>
            <person name="Ghai R."/>
            <person name="Kavagutti S V."/>
        </authorList>
    </citation>
    <scope>NUCLEOTIDE SEQUENCE</scope>
</reference>
<feature type="compositionally biased region" description="Polar residues" evidence="1">
    <location>
        <begin position="8"/>
        <end position="21"/>
    </location>
</feature>
<feature type="transmembrane region" description="Helical" evidence="2">
    <location>
        <begin position="173"/>
        <end position="192"/>
    </location>
</feature>